<dbReference type="EMBL" id="CP016634">
    <property type="protein sequence ID" value="ANY89669.1"/>
    <property type="molecule type" value="Genomic_DNA"/>
</dbReference>
<feature type="transmembrane region" description="Helical" evidence="5">
    <location>
        <begin position="213"/>
        <end position="238"/>
    </location>
</feature>
<dbReference type="GO" id="GO:0016020">
    <property type="term" value="C:membrane"/>
    <property type="evidence" value="ECO:0007669"/>
    <property type="project" value="UniProtKB-SubCell"/>
</dbReference>
<feature type="transmembrane region" description="Helical" evidence="5">
    <location>
        <begin position="26"/>
        <end position="47"/>
    </location>
</feature>
<keyword evidence="4 5" id="KW-0472">Membrane</keyword>
<feature type="transmembrane region" description="Helical" evidence="5">
    <location>
        <begin position="117"/>
        <end position="133"/>
    </location>
</feature>
<keyword evidence="2 5" id="KW-0812">Transmembrane</keyword>
<dbReference type="Pfam" id="PF04932">
    <property type="entry name" value="Wzy_C"/>
    <property type="match status" value="1"/>
</dbReference>
<evidence type="ECO:0000256" key="4">
    <source>
        <dbReference type="ARBA" id="ARBA00023136"/>
    </source>
</evidence>
<evidence type="ECO:0000256" key="2">
    <source>
        <dbReference type="ARBA" id="ARBA00022692"/>
    </source>
</evidence>
<name>A0A1B2FBM7_PSEPU</name>
<comment type="subcellular location">
    <subcellularLocation>
        <location evidence="1">Membrane</location>
        <topology evidence="1">Multi-pass membrane protein</topology>
    </subcellularLocation>
</comment>
<reference evidence="7" key="1">
    <citation type="submission" date="2016-07" db="EMBL/GenBank/DDBJ databases">
        <title>New class B carbapenemase carried by novel plasmid in Pseudomonas putida enviromental strain in eastern Amazonia.</title>
        <authorList>
            <person name="Souza C.O."/>
            <person name="Lima K.V."/>
            <person name="Brasiliense D.M."/>
            <person name="Perez-Chaparro P.J."/>
            <person name="Mamizuka E.M."/>
            <person name="Lima M.O."/>
            <person name="Lima L.N."/>
            <person name="McCulloch J.A."/>
        </authorList>
    </citation>
    <scope>NUCLEOTIDE SEQUENCE [LARGE SCALE GENOMIC DNA]</scope>
    <source>
        <strain evidence="7">IEC33019</strain>
    </source>
</reference>
<proteinExistence type="predicted"/>
<protein>
    <recommendedName>
        <fullName evidence="6">O-antigen ligase-related domain-containing protein</fullName>
    </recommendedName>
</protein>
<feature type="transmembrane region" description="Helical" evidence="5">
    <location>
        <begin position="244"/>
        <end position="261"/>
    </location>
</feature>
<feature type="transmembrane region" description="Helical" evidence="5">
    <location>
        <begin position="87"/>
        <end position="105"/>
    </location>
</feature>
<dbReference type="InterPro" id="IPR051533">
    <property type="entry name" value="WaaL-like"/>
</dbReference>
<feature type="transmembrane region" description="Helical" evidence="5">
    <location>
        <begin position="322"/>
        <end position="342"/>
    </location>
</feature>
<feature type="transmembrane region" description="Helical" evidence="5">
    <location>
        <begin position="53"/>
        <end position="75"/>
    </location>
</feature>
<accession>A0A1B2FBM7</accession>
<feature type="domain" description="O-antigen ligase-related" evidence="6">
    <location>
        <begin position="219"/>
        <end position="331"/>
    </location>
</feature>
<evidence type="ECO:0000256" key="3">
    <source>
        <dbReference type="ARBA" id="ARBA00022989"/>
    </source>
</evidence>
<dbReference type="PANTHER" id="PTHR37422:SF13">
    <property type="entry name" value="LIPOPOLYSACCHARIDE BIOSYNTHESIS PROTEIN PA4999-RELATED"/>
    <property type="match status" value="1"/>
</dbReference>
<sequence length="404" mass="45664">MFSTKQNLLQAWNVWRPPVRVGEGRAARVAEIMLGIGVFWSIGGVFLTPTMKLYHTLLVLFVYLPALWLVISRPASLKQLLRERIEARLFLVLLVWAGLSLFWNGEAGEQLSRLKRLLLFCLLVCGWVLWARMSEQRLRGTMMVLGVLNSLYSIAALLWLKPVFGRMSGFGGFLDNPNAAAYATGFLMLLALPLLPAARSWRMGWLLLQIPPLVYIGFCASRGTLLGLMVVALFYMVLLAGRRGRWIALLVLAAGAMLAWLEPTLLARGDSGRFELLQSAWPILQDHFWIGLGYGGNYELHLWGRPTDMDVHNFLMHTAMQYGVPALLVWCWLWVTLGVHAWRTRHTQLGLSVLLLWVFASVAMQFDVFSLWERTRAMWLMPWVVVLLGLSLKAPVNSSGAEQN</sequence>
<feature type="transmembrane region" description="Helical" evidence="5">
    <location>
        <begin position="140"/>
        <end position="160"/>
    </location>
</feature>
<dbReference type="AlphaFoldDB" id="A0A1B2FBM7"/>
<feature type="transmembrane region" description="Helical" evidence="5">
    <location>
        <begin position="378"/>
        <end position="396"/>
    </location>
</feature>
<evidence type="ECO:0000259" key="6">
    <source>
        <dbReference type="Pfam" id="PF04932"/>
    </source>
</evidence>
<dbReference type="InterPro" id="IPR007016">
    <property type="entry name" value="O-antigen_ligase-rel_domated"/>
</dbReference>
<evidence type="ECO:0000313" key="7">
    <source>
        <dbReference type="EMBL" id="ANY89669.1"/>
    </source>
</evidence>
<gene>
    <name evidence="7" type="ORF">IEC33019_4162</name>
</gene>
<organism evidence="7">
    <name type="scientific">Pseudomonas putida</name>
    <name type="common">Arthrobacter siderocapsulatus</name>
    <dbReference type="NCBI Taxonomy" id="303"/>
    <lineage>
        <taxon>Bacteria</taxon>
        <taxon>Pseudomonadati</taxon>
        <taxon>Pseudomonadota</taxon>
        <taxon>Gammaproteobacteria</taxon>
        <taxon>Pseudomonadales</taxon>
        <taxon>Pseudomonadaceae</taxon>
        <taxon>Pseudomonas</taxon>
    </lineage>
</organism>
<dbReference type="PANTHER" id="PTHR37422">
    <property type="entry name" value="TEICHURONIC ACID BIOSYNTHESIS PROTEIN TUAE"/>
    <property type="match status" value="1"/>
</dbReference>
<feature type="transmembrane region" description="Helical" evidence="5">
    <location>
        <begin position="180"/>
        <end position="201"/>
    </location>
</feature>
<keyword evidence="3 5" id="KW-1133">Transmembrane helix</keyword>
<evidence type="ECO:0000256" key="1">
    <source>
        <dbReference type="ARBA" id="ARBA00004141"/>
    </source>
</evidence>
<feature type="transmembrane region" description="Helical" evidence="5">
    <location>
        <begin position="348"/>
        <end position="366"/>
    </location>
</feature>
<evidence type="ECO:0000256" key="5">
    <source>
        <dbReference type="SAM" id="Phobius"/>
    </source>
</evidence>